<keyword evidence="4" id="KW-1185">Reference proteome</keyword>
<keyword evidence="1" id="KW-0812">Transmembrane</keyword>
<feature type="chain" id="PRO_5019141859" description="Fungal N-terminal domain-containing protein" evidence="2">
    <location>
        <begin position="20"/>
        <end position="296"/>
    </location>
</feature>
<sequence>MSIMSGLELAVSVLALVEAAISTTKSLHGAYRQKKDLPNVCGRLQDKLIGIRDIVKIVKDEEVLCTPKVIAQLKQLERRGKQVKLLLRSIHPAGRSSARLFLHQLFSGSEDEQKLAEIISDLEGDKTSLIIAIQVVGVGLKKDHERDITFVTTASAKRIDGILRERLHLPDGLRIMRVIEDRKSDGKVPLTEEDLESLRACMESTSDGQKPTKERIILNNVAKFQATQINAPLGEDIWANVDRLVVENNQADALSTQINYPMTLGAFYSGVMTQLVFFLFLSFLLYFPLSYTFQKD</sequence>
<gene>
    <name evidence="3" type="ORF">CEP51_011500</name>
</gene>
<feature type="signal peptide" evidence="2">
    <location>
        <begin position="1"/>
        <end position="19"/>
    </location>
</feature>
<evidence type="ECO:0008006" key="5">
    <source>
        <dbReference type="Google" id="ProtNLM"/>
    </source>
</evidence>
<organism evidence="3 4">
    <name type="scientific">Fusarium floridanum</name>
    <dbReference type="NCBI Taxonomy" id="1325733"/>
    <lineage>
        <taxon>Eukaryota</taxon>
        <taxon>Fungi</taxon>
        <taxon>Dikarya</taxon>
        <taxon>Ascomycota</taxon>
        <taxon>Pezizomycotina</taxon>
        <taxon>Sordariomycetes</taxon>
        <taxon>Hypocreomycetidae</taxon>
        <taxon>Hypocreales</taxon>
        <taxon>Nectriaceae</taxon>
        <taxon>Fusarium</taxon>
        <taxon>Fusarium solani species complex</taxon>
    </lineage>
</organism>
<evidence type="ECO:0000313" key="3">
    <source>
        <dbReference type="EMBL" id="RSL74675.1"/>
    </source>
</evidence>
<evidence type="ECO:0000313" key="4">
    <source>
        <dbReference type="Proteomes" id="UP000287972"/>
    </source>
</evidence>
<feature type="transmembrane region" description="Helical" evidence="1">
    <location>
        <begin position="266"/>
        <end position="287"/>
    </location>
</feature>
<protein>
    <recommendedName>
        <fullName evidence="5">Fungal N-terminal domain-containing protein</fullName>
    </recommendedName>
</protein>
<proteinExistence type="predicted"/>
<keyword evidence="1" id="KW-0472">Membrane</keyword>
<dbReference type="AlphaFoldDB" id="A0A428RAX0"/>
<dbReference type="Proteomes" id="UP000287972">
    <property type="component" value="Unassembled WGS sequence"/>
</dbReference>
<comment type="caution">
    <text evidence="3">The sequence shown here is derived from an EMBL/GenBank/DDBJ whole genome shotgun (WGS) entry which is preliminary data.</text>
</comment>
<dbReference type="EMBL" id="NKCL01000393">
    <property type="protein sequence ID" value="RSL74675.1"/>
    <property type="molecule type" value="Genomic_DNA"/>
</dbReference>
<keyword evidence="1" id="KW-1133">Transmembrane helix</keyword>
<keyword evidence="2" id="KW-0732">Signal</keyword>
<reference evidence="3 4" key="1">
    <citation type="submission" date="2017-06" db="EMBL/GenBank/DDBJ databases">
        <title>Comparative genomic analysis of Ambrosia Fusariam Clade fungi.</title>
        <authorList>
            <person name="Stajich J.E."/>
            <person name="Carrillo J."/>
            <person name="Kijimoto T."/>
            <person name="Eskalen A."/>
            <person name="O'Donnell K."/>
            <person name="Kasson M."/>
        </authorList>
    </citation>
    <scope>NUCLEOTIDE SEQUENCE [LARGE SCALE GENOMIC DNA]</scope>
    <source>
        <strain evidence="3 4">NRRL62606</strain>
    </source>
</reference>
<evidence type="ECO:0000256" key="1">
    <source>
        <dbReference type="SAM" id="Phobius"/>
    </source>
</evidence>
<evidence type="ECO:0000256" key="2">
    <source>
        <dbReference type="SAM" id="SignalP"/>
    </source>
</evidence>
<name>A0A428RAX0_9HYPO</name>
<accession>A0A428RAX0</accession>